<proteinExistence type="predicted"/>
<dbReference type="AlphaFoldDB" id="A0ABD3GZZ5"/>
<evidence type="ECO:0000313" key="3">
    <source>
        <dbReference type="Proteomes" id="UP001633002"/>
    </source>
</evidence>
<organism evidence="2 3">
    <name type="scientific">Riccia sorocarpa</name>
    <dbReference type="NCBI Taxonomy" id="122646"/>
    <lineage>
        <taxon>Eukaryota</taxon>
        <taxon>Viridiplantae</taxon>
        <taxon>Streptophyta</taxon>
        <taxon>Embryophyta</taxon>
        <taxon>Marchantiophyta</taxon>
        <taxon>Marchantiopsida</taxon>
        <taxon>Marchantiidae</taxon>
        <taxon>Marchantiales</taxon>
        <taxon>Ricciaceae</taxon>
        <taxon>Riccia</taxon>
    </lineage>
</organism>
<sequence length="123" mass="14084">MTRPPRPKYTSDAQNYHEIRKPDHAHAVRLPEELLEKYTALKNALGPKKSYADVISLLWQAAEPAISSILHEREDNVTGFITGRQISDNVLSIKLGQEWAWWSDQEAVPVKLDFSKVYDRVVV</sequence>
<feature type="region of interest" description="Disordered" evidence="1">
    <location>
        <begin position="1"/>
        <end position="22"/>
    </location>
</feature>
<evidence type="ECO:0000313" key="2">
    <source>
        <dbReference type="EMBL" id="KAL3684533.1"/>
    </source>
</evidence>
<gene>
    <name evidence="2" type="ORF">R1sor_002555</name>
</gene>
<keyword evidence="3" id="KW-1185">Reference proteome</keyword>
<comment type="caution">
    <text evidence="2">The sequence shown here is derived from an EMBL/GenBank/DDBJ whole genome shotgun (WGS) entry which is preliminary data.</text>
</comment>
<name>A0ABD3GZZ5_9MARC</name>
<accession>A0ABD3GZZ5</accession>
<dbReference type="Proteomes" id="UP001633002">
    <property type="component" value="Unassembled WGS sequence"/>
</dbReference>
<reference evidence="2 3" key="1">
    <citation type="submission" date="2024-09" db="EMBL/GenBank/DDBJ databases">
        <title>Chromosome-scale assembly of Riccia sorocarpa.</title>
        <authorList>
            <person name="Paukszto L."/>
        </authorList>
    </citation>
    <scope>NUCLEOTIDE SEQUENCE [LARGE SCALE GENOMIC DNA]</scope>
    <source>
        <strain evidence="2">LP-2024</strain>
        <tissue evidence="2">Aerial parts of the thallus</tissue>
    </source>
</reference>
<protein>
    <submittedName>
        <fullName evidence="2">Uncharacterized protein</fullName>
    </submittedName>
</protein>
<dbReference type="EMBL" id="JBJQOH010000006">
    <property type="protein sequence ID" value="KAL3684533.1"/>
    <property type="molecule type" value="Genomic_DNA"/>
</dbReference>
<evidence type="ECO:0000256" key="1">
    <source>
        <dbReference type="SAM" id="MobiDB-lite"/>
    </source>
</evidence>